<comment type="similarity">
    <text evidence="3">Belongs to the acetyltransferase family. RimJ subfamily.</text>
</comment>
<organism evidence="5">
    <name type="scientific">Dickeya oryzae</name>
    <dbReference type="NCBI Taxonomy" id="1240404"/>
    <lineage>
        <taxon>Bacteria</taxon>
        <taxon>Pseudomonadati</taxon>
        <taxon>Pseudomonadota</taxon>
        <taxon>Gammaproteobacteria</taxon>
        <taxon>Enterobacterales</taxon>
        <taxon>Pectobacteriaceae</taxon>
        <taxon>Dickeya</taxon>
    </lineage>
</organism>
<dbReference type="PROSITE" id="PS51186">
    <property type="entry name" value="GNAT"/>
    <property type="match status" value="1"/>
</dbReference>
<evidence type="ECO:0000259" key="4">
    <source>
        <dbReference type="PROSITE" id="PS51186"/>
    </source>
</evidence>
<dbReference type="Gene3D" id="3.40.630.30">
    <property type="match status" value="1"/>
</dbReference>
<reference evidence="5" key="1">
    <citation type="submission" date="2024-07" db="EMBL/GenBank/DDBJ databases">
        <authorList>
            <person name="Pedron J."/>
        </authorList>
    </citation>
    <scope>NUCLEOTIDE SEQUENCE</scope>
    <source>
        <strain evidence="5">A642-S2-A17</strain>
    </source>
</reference>
<dbReference type="RefSeq" id="WP_226100204.1">
    <property type="nucleotide sequence ID" value="NZ_CP162411.1"/>
</dbReference>
<gene>
    <name evidence="5" type="ORF">LF923_0004670</name>
</gene>
<dbReference type="EMBL" id="CP162411">
    <property type="protein sequence ID" value="XDL15555.1"/>
    <property type="molecule type" value="Genomic_DNA"/>
</dbReference>
<name>A0AB39IIU8_9GAMM</name>
<evidence type="ECO:0000256" key="3">
    <source>
        <dbReference type="ARBA" id="ARBA00038502"/>
    </source>
</evidence>
<dbReference type="InterPro" id="IPR051531">
    <property type="entry name" value="N-acetyltransferase"/>
</dbReference>
<dbReference type="PANTHER" id="PTHR43792:SF8">
    <property type="entry name" value="[RIBOSOMAL PROTEIN US5]-ALANINE N-ACETYLTRANSFERASE"/>
    <property type="match status" value="1"/>
</dbReference>
<proteinExistence type="inferred from homology"/>
<accession>A0AB39IIU8</accession>
<dbReference type="Pfam" id="PF13302">
    <property type="entry name" value="Acetyltransf_3"/>
    <property type="match status" value="1"/>
</dbReference>
<keyword evidence="2 5" id="KW-0012">Acyltransferase</keyword>
<evidence type="ECO:0000256" key="2">
    <source>
        <dbReference type="ARBA" id="ARBA00023315"/>
    </source>
</evidence>
<dbReference type="InterPro" id="IPR000182">
    <property type="entry name" value="GNAT_dom"/>
</dbReference>
<dbReference type="EC" id="2.3.1.-" evidence="5"/>
<evidence type="ECO:0000256" key="1">
    <source>
        <dbReference type="ARBA" id="ARBA00022679"/>
    </source>
</evidence>
<dbReference type="GO" id="GO:0005737">
    <property type="term" value="C:cytoplasm"/>
    <property type="evidence" value="ECO:0007669"/>
    <property type="project" value="TreeGrafter"/>
</dbReference>
<dbReference type="PANTHER" id="PTHR43792">
    <property type="entry name" value="GNAT FAMILY, PUTATIVE (AFU_ORTHOLOGUE AFUA_3G00765)-RELATED-RELATED"/>
    <property type="match status" value="1"/>
</dbReference>
<dbReference type="GO" id="GO:0008999">
    <property type="term" value="F:protein-N-terminal-alanine acetyltransferase activity"/>
    <property type="evidence" value="ECO:0007669"/>
    <property type="project" value="TreeGrafter"/>
</dbReference>
<evidence type="ECO:0000313" key="5">
    <source>
        <dbReference type="EMBL" id="XDL15555.1"/>
    </source>
</evidence>
<protein>
    <submittedName>
        <fullName evidence="5">GNAT family N-acetyltransferase</fullName>
        <ecNumber evidence="5">2.3.1.-</ecNumber>
    </submittedName>
</protein>
<dbReference type="SUPFAM" id="SSF55729">
    <property type="entry name" value="Acyl-CoA N-acyltransferases (Nat)"/>
    <property type="match status" value="1"/>
</dbReference>
<keyword evidence="1 5" id="KW-0808">Transferase</keyword>
<feature type="domain" description="N-acetyltransferase" evidence="4">
    <location>
        <begin position="28"/>
        <end position="184"/>
    </location>
</feature>
<dbReference type="AlphaFoldDB" id="A0AB39IIU8"/>
<dbReference type="InterPro" id="IPR016181">
    <property type="entry name" value="Acyl_CoA_acyltransferase"/>
</dbReference>
<dbReference type="CDD" id="cd04301">
    <property type="entry name" value="NAT_SF"/>
    <property type="match status" value="1"/>
</dbReference>
<sequence length="186" mass="21551">MSTEKAKLFSTARTDVYRLTEDFSEKLQRFLIENRENFAPFEPLRTEDYFSLENIRQRITDSQSDFNAKKCLLLVFTVKGEDKIIGSINFTNFVYGVFQAGYLGFSIDKSYQGKGLMHEALQSAIAYVHENYGLHRIMANHLPDNIRSQNILARLGFEREGFARSYLKINGKWQDHVLNSYIAAEK</sequence>